<feature type="domain" description="BRCT" evidence="10">
    <location>
        <begin position="586"/>
        <end position="665"/>
    </location>
</feature>
<keyword evidence="9" id="KW-0460">Magnesium</keyword>
<sequence length="675" mass="72126">MPDPKDPQAPPAVKQRIEELAGEVQRLNDAYYAVGDSPLPDAEYDALKDELAALVAEHPELEPADSPLGKVNAPSELTGPTVRHARPMLSLGKATTEEQIRAFCERFPGKVFRVSEKLDGLSLSVVYTGGTLEHVATRGTGEVGELVTEKVRHVVPDLPHAIGEDGRVEVRGEAVMLRSVWSAYNEAHPDRILTNPRSGAAGTLMQKDPEAAAAAGRLLRFFAFGADRDGAPVDIAALDGIEDAATVVCPDADAVIAAIEAIGARRDDLDYDIDGAVVRLHDPAEFDAAGFNSAEPRGAIAFKYPPEERTTKLLAVEWQVGKVGRIAPRARVEPVFVGGVTVENITLHNPRLIRERDLRVGDTVAVVRRGDVIPFAGRAIVEDRDGSEEEIVPPVDCPSCGTELEIRGTGEERWCTNLQCPAQITRRLMHWASRPAADMEGVGNVWIEKLADDGVLQTRADFYRLTAEQLMGYERMGEVSARNTVDAIERSKGLGLRRALIGLAIPMASDGIAKRLCLAGYERIEDVAAATVAELEAIRDIGTKVAESLVAFFARETIVTEIAALRELGVHLDVLDEDRPVDVAAAGDSPLKGATVVVTGAFTHGVTGAKISRPDLTRLVEQAGATASSSVSATTTYLLAGANVGAAKTDKAATLGVEVVDPDTLWGWLKDAGVA</sequence>
<dbReference type="CDD" id="cd17748">
    <property type="entry name" value="BRCT_DNA_ligase_like"/>
    <property type="match status" value="1"/>
</dbReference>
<dbReference type="Gene3D" id="3.40.50.10190">
    <property type="entry name" value="BRCT domain"/>
    <property type="match status" value="1"/>
</dbReference>
<dbReference type="EMBL" id="CP098502">
    <property type="protein sequence ID" value="UTI63542.1"/>
    <property type="molecule type" value="Genomic_DNA"/>
</dbReference>
<dbReference type="Pfam" id="PF03120">
    <property type="entry name" value="OB_DNA_ligase"/>
    <property type="match status" value="1"/>
</dbReference>
<protein>
    <recommendedName>
        <fullName evidence="9">DNA ligase</fullName>
        <ecNumber evidence="9">6.5.1.2</ecNumber>
    </recommendedName>
    <alternativeName>
        <fullName evidence="9">Polydeoxyribonucleotide synthase [NAD(+)]</fullName>
    </alternativeName>
</protein>
<dbReference type="InterPro" id="IPR012340">
    <property type="entry name" value="NA-bd_OB-fold"/>
</dbReference>
<dbReference type="HAMAP" id="MF_01588">
    <property type="entry name" value="DNA_ligase_A"/>
    <property type="match status" value="1"/>
</dbReference>
<keyword evidence="3 9" id="KW-0479">Metal-binding</keyword>
<feature type="active site" description="N6-AMP-lysine intermediate" evidence="9">
    <location>
        <position position="117"/>
    </location>
</feature>
<accession>A0ABY5DRU8</accession>
<gene>
    <name evidence="9 11" type="primary">ligA</name>
    <name evidence="11" type="ORF">NBH00_19635</name>
</gene>
<evidence type="ECO:0000259" key="10">
    <source>
        <dbReference type="PROSITE" id="PS50172"/>
    </source>
</evidence>
<evidence type="ECO:0000256" key="8">
    <source>
        <dbReference type="ARBA" id="ARBA00034005"/>
    </source>
</evidence>
<feature type="binding site" evidence="9">
    <location>
        <begin position="41"/>
        <end position="45"/>
    </location>
    <ligand>
        <name>NAD(+)</name>
        <dbReference type="ChEBI" id="CHEBI:57540"/>
    </ligand>
</feature>
<feature type="binding site" evidence="9">
    <location>
        <begin position="90"/>
        <end position="91"/>
    </location>
    <ligand>
        <name>NAD(+)</name>
        <dbReference type="ChEBI" id="CHEBI:57540"/>
    </ligand>
</feature>
<dbReference type="Gene3D" id="2.40.50.140">
    <property type="entry name" value="Nucleic acid-binding proteins"/>
    <property type="match status" value="1"/>
</dbReference>
<dbReference type="InterPro" id="IPR001357">
    <property type="entry name" value="BRCT_dom"/>
</dbReference>
<dbReference type="GO" id="GO:0003911">
    <property type="term" value="F:DNA ligase (NAD+) activity"/>
    <property type="evidence" value="ECO:0007669"/>
    <property type="project" value="UniProtKB-EC"/>
</dbReference>
<keyword evidence="7 9" id="KW-0234">DNA repair</keyword>
<evidence type="ECO:0000256" key="2">
    <source>
        <dbReference type="ARBA" id="ARBA00022705"/>
    </source>
</evidence>
<dbReference type="NCBIfam" id="NF005932">
    <property type="entry name" value="PRK07956.1"/>
    <property type="match status" value="1"/>
</dbReference>
<feature type="binding site" evidence="9">
    <location>
        <position position="303"/>
    </location>
    <ligand>
        <name>NAD(+)</name>
        <dbReference type="ChEBI" id="CHEBI:57540"/>
    </ligand>
</feature>
<dbReference type="Gene3D" id="1.10.150.20">
    <property type="entry name" value="5' to 3' exonuclease, C-terminal subdomain"/>
    <property type="match status" value="2"/>
</dbReference>
<dbReference type="InterPro" id="IPR001679">
    <property type="entry name" value="DNA_ligase"/>
</dbReference>
<organism evidence="11 12">
    <name type="scientific">Paraconexibacter antarcticus</name>
    <dbReference type="NCBI Taxonomy" id="2949664"/>
    <lineage>
        <taxon>Bacteria</taxon>
        <taxon>Bacillati</taxon>
        <taxon>Actinomycetota</taxon>
        <taxon>Thermoleophilia</taxon>
        <taxon>Solirubrobacterales</taxon>
        <taxon>Paraconexibacteraceae</taxon>
        <taxon>Paraconexibacter</taxon>
    </lineage>
</organism>
<evidence type="ECO:0000256" key="5">
    <source>
        <dbReference type="ARBA" id="ARBA00022833"/>
    </source>
</evidence>
<dbReference type="SUPFAM" id="SSF47781">
    <property type="entry name" value="RuvA domain 2-like"/>
    <property type="match status" value="1"/>
</dbReference>
<dbReference type="Pfam" id="PF12826">
    <property type="entry name" value="HHH_2"/>
    <property type="match status" value="1"/>
</dbReference>
<keyword evidence="6 9" id="KW-0520">NAD</keyword>
<dbReference type="SUPFAM" id="SSF50249">
    <property type="entry name" value="Nucleic acid-binding proteins"/>
    <property type="match status" value="1"/>
</dbReference>
<evidence type="ECO:0000256" key="4">
    <source>
        <dbReference type="ARBA" id="ARBA00022763"/>
    </source>
</evidence>
<comment type="caution">
    <text evidence="9">Lacks conserved residue(s) required for the propagation of feature annotation.</text>
</comment>
<dbReference type="InterPro" id="IPR010994">
    <property type="entry name" value="RuvA_2-like"/>
</dbReference>
<dbReference type="RefSeq" id="WP_254570267.1">
    <property type="nucleotide sequence ID" value="NZ_CP098502.1"/>
</dbReference>
<keyword evidence="5 9" id="KW-0862">Zinc</keyword>
<dbReference type="Pfam" id="PF00533">
    <property type="entry name" value="BRCT"/>
    <property type="match status" value="1"/>
</dbReference>
<keyword evidence="4 9" id="KW-0227">DNA damage</keyword>
<feature type="binding site" evidence="9">
    <location>
        <position position="397"/>
    </location>
    <ligand>
        <name>Zn(2+)</name>
        <dbReference type="ChEBI" id="CHEBI:29105"/>
    </ligand>
</feature>
<dbReference type="SUPFAM" id="SSF56091">
    <property type="entry name" value="DNA ligase/mRNA capping enzyme, catalytic domain"/>
    <property type="match status" value="1"/>
</dbReference>
<dbReference type="Gene3D" id="1.10.287.610">
    <property type="entry name" value="Helix hairpin bin"/>
    <property type="match status" value="1"/>
</dbReference>
<proteinExistence type="inferred from homology"/>
<dbReference type="InterPro" id="IPR036420">
    <property type="entry name" value="BRCT_dom_sf"/>
</dbReference>
<dbReference type="Gene3D" id="3.30.470.30">
    <property type="entry name" value="DNA ligase/mRNA capping enzyme"/>
    <property type="match status" value="1"/>
</dbReference>
<keyword evidence="9" id="KW-0464">Manganese</keyword>
<keyword evidence="12" id="KW-1185">Reference proteome</keyword>
<feature type="binding site" evidence="9">
    <location>
        <position position="400"/>
    </location>
    <ligand>
        <name>Zn(2+)</name>
        <dbReference type="ChEBI" id="CHEBI:29105"/>
    </ligand>
</feature>
<comment type="function">
    <text evidence="9">DNA ligase that catalyzes the formation of phosphodiester linkages between 5'-phosphoryl and 3'-hydroxyl groups in double-stranded DNA using NAD as a coenzyme and as the energy source for the reaction. It is essential for DNA replication and repair of damaged DNA.</text>
</comment>
<feature type="binding site" evidence="9">
    <location>
        <position position="138"/>
    </location>
    <ligand>
        <name>NAD(+)</name>
        <dbReference type="ChEBI" id="CHEBI:57540"/>
    </ligand>
</feature>
<reference evidence="11 12" key="1">
    <citation type="submission" date="2022-06" db="EMBL/GenBank/DDBJ databases">
        <title>Paraconexibacter antarcticus.</title>
        <authorList>
            <person name="Kim C.S."/>
        </authorList>
    </citation>
    <scope>NUCLEOTIDE SEQUENCE [LARGE SCALE GENOMIC DNA]</scope>
    <source>
        <strain evidence="11 12">02-257</strain>
    </source>
</reference>
<evidence type="ECO:0000256" key="1">
    <source>
        <dbReference type="ARBA" id="ARBA00022598"/>
    </source>
</evidence>
<dbReference type="InterPro" id="IPR041663">
    <property type="entry name" value="DisA/LigA_HHH"/>
</dbReference>
<feature type="binding site" evidence="9">
    <location>
        <position position="420"/>
    </location>
    <ligand>
        <name>Zn(2+)</name>
        <dbReference type="ChEBI" id="CHEBI:29105"/>
    </ligand>
</feature>
<keyword evidence="1 9" id="KW-0436">Ligase</keyword>
<dbReference type="InterPro" id="IPR013839">
    <property type="entry name" value="DNAligase_adenylation"/>
</dbReference>
<dbReference type="Pfam" id="PF01653">
    <property type="entry name" value="DNA_ligase_aden"/>
    <property type="match status" value="1"/>
</dbReference>
<dbReference type="NCBIfam" id="TIGR00575">
    <property type="entry name" value="dnlj"/>
    <property type="match status" value="1"/>
</dbReference>
<comment type="cofactor">
    <cofactor evidence="9">
        <name>Mg(2+)</name>
        <dbReference type="ChEBI" id="CHEBI:18420"/>
    </cofactor>
    <cofactor evidence="9">
        <name>Mn(2+)</name>
        <dbReference type="ChEBI" id="CHEBI:29035"/>
    </cofactor>
</comment>
<comment type="catalytic activity">
    <reaction evidence="8 9">
        <text>NAD(+) + (deoxyribonucleotide)n-3'-hydroxyl + 5'-phospho-(deoxyribonucleotide)m = (deoxyribonucleotide)n+m + AMP + beta-nicotinamide D-nucleotide.</text>
        <dbReference type="EC" id="6.5.1.2"/>
    </reaction>
</comment>
<comment type="similarity">
    <text evidence="9">Belongs to the NAD-dependent DNA ligase family. LigA subfamily.</text>
</comment>
<dbReference type="PIRSF" id="PIRSF001604">
    <property type="entry name" value="LigA"/>
    <property type="match status" value="1"/>
</dbReference>
<evidence type="ECO:0000256" key="3">
    <source>
        <dbReference type="ARBA" id="ARBA00022723"/>
    </source>
</evidence>
<dbReference type="PROSITE" id="PS50172">
    <property type="entry name" value="BRCT"/>
    <property type="match status" value="1"/>
</dbReference>
<evidence type="ECO:0000256" key="6">
    <source>
        <dbReference type="ARBA" id="ARBA00023027"/>
    </source>
</evidence>
<evidence type="ECO:0000256" key="9">
    <source>
        <dbReference type="HAMAP-Rule" id="MF_01588"/>
    </source>
</evidence>
<dbReference type="Proteomes" id="UP001056035">
    <property type="component" value="Chromosome"/>
</dbReference>
<dbReference type="EC" id="6.5.1.2" evidence="9"/>
<evidence type="ECO:0000313" key="11">
    <source>
        <dbReference type="EMBL" id="UTI63542.1"/>
    </source>
</evidence>
<keyword evidence="2 9" id="KW-0235">DNA replication</keyword>
<name>A0ABY5DRU8_9ACTN</name>
<dbReference type="SMART" id="SM00532">
    <property type="entry name" value="LIGANc"/>
    <property type="match status" value="1"/>
</dbReference>
<feature type="binding site" evidence="9">
    <location>
        <position position="173"/>
    </location>
    <ligand>
        <name>NAD(+)</name>
        <dbReference type="ChEBI" id="CHEBI:57540"/>
    </ligand>
</feature>
<evidence type="ECO:0000313" key="12">
    <source>
        <dbReference type="Proteomes" id="UP001056035"/>
    </source>
</evidence>
<dbReference type="SUPFAM" id="SSF52113">
    <property type="entry name" value="BRCT domain"/>
    <property type="match status" value="1"/>
</dbReference>
<evidence type="ECO:0000256" key="7">
    <source>
        <dbReference type="ARBA" id="ARBA00023204"/>
    </source>
</evidence>
<dbReference type="InterPro" id="IPR013840">
    <property type="entry name" value="DNAligase_N"/>
</dbReference>
<dbReference type="InterPro" id="IPR004150">
    <property type="entry name" value="NAD_DNA_ligase_OB"/>
</dbReference>